<accession>A0A813LWQ0</accession>
<feature type="region of interest" description="Disordered" evidence="1">
    <location>
        <begin position="31"/>
        <end position="50"/>
    </location>
</feature>
<dbReference type="EMBL" id="CAJNNW010037253">
    <property type="protein sequence ID" value="CAE8740392.1"/>
    <property type="molecule type" value="Genomic_DNA"/>
</dbReference>
<dbReference type="Proteomes" id="UP000626109">
    <property type="component" value="Unassembled WGS sequence"/>
</dbReference>
<evidence type="ECO:0000313" key="2">
    <source>
        <dbReference type="EMBL" id="CAE8740392.1"/>
    </source>
</evidence>
<proteinExistence type="predicted"/>
<sequence length="115" mass="12364">MASFADGSPPNGVFSPVSQCCSVSPGLEKQTVDPLSSIRPTKGFPDPFKSVPEAKAMNRTEMLRACLTLDDDALAWVCAQIIKIRLQVMDKAGSLIGQDLRAQLARPLEQPAPPK</sequence>
<gene>
    <name evidence="2" type="ORF">PGLA2088_LOCUS50018</name>
</gene>
<organism evidence="2 3">
    <name type="scientific">Polarella glacialis</name>
    <name type="common">Dinoflagellate</name>
    <dbReference type="NCBI Taxonomy" id="89957"/>
    <lineage>
        <taxon>Eukaryota</taxon>
        <taxon>Sar</taxon>
        <taxon>Alveolata</taxon>
        <taxon>Dinophyceae</taxon>
        <taxon>Suessiales</taxon>
        <taxon>Suessiaceae</taxon>
        <taxon>Polarella</taxon>
    </lineage>
</organism>
<comment type="caution">
    <text evidence="2">The sequence shown here is derived from an EMBL/GenBank/DDBJ whole genome shotgun (WGS) entry which is preliminary data.</text>
</comment>
<dbReference type="AlphaFoldDB" id="A0A813LWQ0"/>
<evidence type="ECO:0000256" key="1">
    <source>
        <dbReference type="SAM" id="MobiDB-lite"/>
    </source>
</evidence>
<protein>
    <submittedName>
        <fullName evidence="2">Uncharacterized protein</fullName>
    </submittedName>
</protein>
<feature type="non-terminal residue" evidence="2">
    <location>
        <position position="115"/>
    </location>
</feature>
<reference evidence="2" key="1">
    <citation type="submission" date="2021-02" db="EMBL/GenBank/DDBJ databases">
        <authorList>
            <person name="Dougan E. K."/>
            <person name="Rhodes N."/>
            <person name="Thang M."/>
            <person name="Chan C."/>
        </authorList>
    </citation>
    <scope>NUCLEOTIDE SEQUENCE</scope>
</reference>
<evidence type="ECO:0000313" key="3">
    <source>
        <dbReference type="Proteomes" id="UP000626109"/>
    </source>
</evidence>
<name>A0A813LWQ0_POLGL</name>